<reference evidence="2 3" key="2">
    <citation type="journal article" date="2019" name="G3 (Bethesda)">
        <title>Hybrid Assembly of the Genome of the Entomopathogenic Nematode Steinernema carpocapsae Identifies the X-Chromosome.</title>
        <authorList>
            <person name="Serra L."/>
            <person name="Macchietto M."/>
            <person name="Macias-Munoz A."/>
            <person name="McGill C.J."/>
            <person name="Rodriguez I.M."/>
            <person name="Rodriguez B."/>
            <person name="Murad R."/>
            <person name="Mortazavi A."/>
        </authorList>
    </citation>
    <scope>NUCLEOTIDE SEQUENCE [LARGE SCALE GENOMIC DNA]</scope>
    <source>
        <strain evidence="2 3">ALL</strain>
    </source>
</reference>
<dbReference type="EMBL" id="AZBU02000001">
    <property type="protein sequence ID" value="TMS38275.1"/>
    <property type="molecule type" value="Genomic_DNA"/>
</dbReference>
<dbReference type="OrthoDB" id="418495at2759"/>
<comment type="caution">
    <text evidence="2">The sequence shown here is derived from an EMBL/GenBank/DDBJ whole genome shotgun (WGS) entry which is preliminary data.</text>
</comment>
<organism evidence="2 3">
    <name type="scientific">Steinernema carpocapsae</name>
    <name type="common">Entomopathogenic nematode</name>
    <dbReference type="NCBI Taxonomy" id="34508"/>
    <lineage>
        <taxon>Eukaryota</taxon>
        <taxon>Metazoa</taxon>
        <taxon>Ecdysozoa</taxon>
        <taxon>Nematoda</taxon>
        <taxon>Chromadorea</taxon>
        <taxon>Rhabditida</taxon>
        <taxon>Tylenchina</taxon>
        <taxon>Panagrolaimomorpha</taxon>
        <taxon>Strongyloidoidea</taxon>
        <taxon>Steinernematidae</taxon>
        <taxon>Steinernema</taxon>
    </lineage>
</organism>
<dbReference type="PANTHER" id="PTHR46361:SF5">
    <property type="entry name" value="DEP DOMAIN-CONTAINING PROTEIN"/>
    <property type="match status" value="1"/>
</dbReference>
<dbReference type="AlphaFoldDB" id="A0A4U8UZ70"/>
<reference evidence="2 3" key="1">
    <citation type="journal article" date="2015" name="Genome Biol.">
        <title>Comparative genomics of Steinernema reveals deeply conserved gene regulatory networks.</title>
        <authorList>
            <person name="Dillman A.R."/>
            <person name="Macchietto M."/>
            <person name="Porter C.F."/>
            <person name="Rogers A."/>
            <person name="Williams B."/>
            <person name="Antoshechkin I."/>
            <person name="Lee M.M."/>
            <person name="Goodwin Z."/>
            <person name="Lu X."/>
            <person name="Lewis E.E."/>
            <person name="Goodrich-Blair H."/>
            <person name="Stock S.P."/>
            <person name="Adams B.J."/>
            <person name="Sternberg P.W."/>
            <person name="Mortazavi A."/>
        </authorList>
    </citation>
    <scope>NUCLEOTIDE SEQUENCE [LARGE SCALE GENOMIC DNA]</scope>
    <source>
        <strain evidence="2 3">ALL</strain>
    </source>
</reference>
<proteinExistence type="predicted"/>
<protein>
    <recommendedName>
        <fullName evidence="1">DUF547 domain-containing protein</fullName>
    </recommendedName>
</protein>
<dbReference type="InterPro" id="IPR006869">
    <property type="entry name" value="DUF547"/>
</dbReference>
<dbReference type="PANTHER" id="PTHR46361">
    <property type="entry name" value="ELECTRON CARRIER/ PROTEIN DISULFIDE OXIDOREDUCTASE"/>
    <property type="match status" value="1"/>
</dbReference>
<dbReference type="EMBL" id="CM016762">
    <property type="protein sequence ID" value="TMS38275.1"/>
    <property type="molecule type" value="Genomic_DNA"/>
</dbReference>
<name>A0A4U8UZ70_STECR</name>
<evidence type="ECO:0000259" key="1">
    <source>
        <dbReference type="Pfam" id="PF04784"/>
    </source>
</evidence>
<sequence>MIIHIVAKHGPPVDVWQRRKFYYSLYYVISNHRFSLQAIFNGILRGNRKGLGMLWKPFAKIDNRLKWALPNCNPLIHFAINGFTLHTCPIYTYDAQRRIKNSFSGPNRLH</sequence>
<dbReference type="Pfam" id="PF04784">
    <property type="entry name" value="DUF547"/>
    <property type="match status" value="1"/>
</dbReference>
<evidence type="ECO:0000313" key="3">
    <source>
        <dbReference type="Proteomes" id="UP000298663"/>
    </source>
</evidence>
<accession>A0A4U8UZ70</accession>
<evidence type="ECO:0000313" key="2">
    <source>
        <dbReference type="EMBL" id="TMS38275.1"/>
    </source>
</evidence>
<dbReference type="Proteomes" id="UP000298663">
    <property type="component" value="Chromosome X"/>
</dbReference>
<dbReference type="STRING" id="34508.A0A4U8UZ70"/>
<feature type="domain" description="DUF547" evidence="1">
    <location>
        <begin position="1"/>
        <end position="97"/>
    </location>
</feature>
<gene>
    <name evidence="2" type="ORF">L596_005036</name>
</gene>
<keyword evidence="3" id="KW-1185">Reference proteome</keyword>